<sequence>MKFSHFILFLSFNNLILSQQQQQQTINLLNSHIQWKNTGLQTEFSITSNLGGGDGDLNNAWLAIGLNPLSQMTGANAIVCQSTSISHEHLGRLYTVSKLDPNRPSVGLSNSKLSIDGSNLTCSFTRENNVVGVDNYLNITENSLYHVLVAYGFGKFDYHLARAVSKNKVSFPLNKIFSKFTFATNESLINSSIQTSMNFLQDSTKLTNGQSETSSTYEQTAILISNQTSTIQTILNGLITTESITKTESLTKTKDLENETFRSENSMVKYLLDLVVNFFKKIILSFLSV</sequence>
<organism evidence="3 4">
    <name type="scientific">Brachionus calyciflorus</name>
    <dbReference type="NCBI Taxonomy" id="104777"/>
    <lineage>
        <taxon>Eukaryota</taxon>
        <taxon>Metazoa</taxon>
        <taxon>Spiralia</taxon>
        <taxon>Gnathifera</taxon>
        <taxon>Rotifera</taxon>
        <taxon>Eurotatoria</taxon>
        <taxon>Monogononta</taxon>
        <taxon>Pseudotrocha</taxon>
        <taxon>Ploima</taxon>
        <taxon>Brachionidae</taxon>
        <taxon>Brachionus</taxon>
    </lineage>
</organism>
<keyword evidence="4" id="KW-1185">Reference proteome</keyword>
<evidence type="ECO:0000256" key="1">
    <source>
        <dbReference type="SAM" id="SignalP"/>
    </source>
</evidence>
<feature type="chain" id="PRO_5032710092" description="DOMON domain-containing protein" evidence="1">
    <location>
        <begin position="19"/>
        <end position="289"/>
    </location>
</feature>
<evidence type="ECO:0000259" key="2">
    <source>
        <dbReference type="PROSITE" id="PS50836"/>
    </source>
</evidence>
<evidence type="ECO:0000313" key="3">
    <source>
        <dbReference type="EMBL" id="CAF0896567.1"/>
    </source>
</evidence>
<reference evidence="3" key="1">
    <citation type="submission" date="2021-02" db="EMBL/GenBank/DDBJ databases">
        <authorList>
            <person name="Nowell W R."/>
        </authorList>
    </citation>
    <scope>NUCLEOTIDE SEQUENCE</scope>
    <source>
        <strain evidence="3">Ploen Becks lab</strain>
    </source>
</reference>
<proteinExistence type="predicted"/>
<comment type="caution">
    <text evidence="3">The sequence shown here is derived from an EMBL/GenBank/DDBJ whole genome shotgun (WGS) entry which is preliminary data.</text>
</comment>
<dbReference type="Pfam" id="PF03351">
    <property type="entry name" value="DOMON"/>
    <property type="match status" value="1"/>
</dbReference>
<dbReference type="SMART" id="SM00664">
    <property type="entry name" value="DoH"/>
    <property type="match status" value="1"/>
</dbReference>
<accession>A0A813ZDT2</accession>
<dbReference type="EMBL" id="CAJNOC010001862">
    <property type="protein sequence ID" value="CAF0896567.1"/>
    <property type="molecule type" value="Genomic_DNA"/>
</dbReference>
<feature type="domain" description="DOMON" evidence="2">
    <location>
        <begin position="29"/>
        <end position="152"/>
    </location>
</feature>
<evidence type="ECO:0000313" key="4">
    <source>
        <dbReference type="Proteomes" id="UP000663879"/>
    </source>
</evidence>
<protein>
    <recommendedName>
        <fullName evidence="2">DOMON domain-containing protein</fullName>
    </recommendedName>
</protein>
<dbReference type="PROSITE" id="PS50836">
    <property type="entry name" value="DOMON"/>
    <property type="match status" value="1"/>
</dbReference>
<keyword evidence="1" id="KW-0732">Signal</keyword>
<dbReference type="Proteomes" id="UP000663879">
    <property type="component" value="Unassembled WGS sequence"/>
</dbReference>
<gene>
    <name evidence="3" type="ORF">OXX778_LOCUS11184</name>
</gene>
<feature type="signal peptide" evidence="1">
    <location>
        <begin position="1"/>
        <end position="18"/>
    </location>
</feature>
<dbReference type="AlphaFoldDB" id="A0A813ZDT2"/>
<name>A0A813ZDT2_9BILA</name>
<dbReference type="InterPro" id="IPR005018">
    <property type="entry name" value="DOMON_domain"/>
</dbReference>